<keyword evidence="2" id="KW-1133">Transmembrane helix</keyword>
<sequence length="826" mass="92147">MAGRLLVVLLSLSVAGPVHGHLTGDEKTVEDAFPPLNDLKTPDPLSFQAVGGQNFTRCCLKAVRATYDIVDGKLGFTPNPANRFLTQTPQELSDLEFPCGAKYDGNDNGAPLVQVPYHWCAENCPGWQQSVNGDLDQWIIPFVGFILPAAVFCLGIPRRRLFTIPDDLFPNHLDQLQDDWVKFVRALLDALGVTTDTTPGGGMSATKDGGVMIHQPPDRTKLVVEAFVCLIRWFGYAIIVGVEMTIRASIAATIAFSNTILWVAMVFITAAPMMLSGLYEAMVDRNILDAIIKNRKWNSIRGQKAVEVAEIKREVHLLYAILVGNISLPPESEPEDHPDAEAKPTAWGDVLSLVKTLGANPTDQSSPEVSKEVNKSAANASRLRLHTMLECQVSFGATVGAPIVFFLGAFLVSIFSSLLEIGNNDTAHTIAFGEWWMTIPHVAVVAGCLLAGNNPNTLEAIMSGFPHVADRDHDNTLNERFQGFRLVKKFVEFFSPMYDSIYQPVWMWDRGRNKELWIKRIQNYHNELKKKAANGKEVTEKNGTPTPDSKPPKKGFWERIKKKLVKRVEKLSSKYLEKKDVDATPLPDDIPDIDVEDWINLILTVVVLLLIPFILAFLTSYHTPLVGLSCRSFTFTLYFLFQFWLGVLWFYDFTHDKHVPLYFTWKGYRLPTPFTLLVVFGLLGSGFTAMVGTFLQILGVYRNCLCKLPIQYWSAPRDVLVVLSTDMGQSIEFARQYWLSTGIASIVLLIVVCYLGWWYQRHWRMRFEKVVVLVLPKPKEGKSEGHAAPAAPATPVVGEVETPKGEETKPVPTVGEDEIAPVPASQ</sequence>
<evidence type="ECO:0000256" key="3">
    <source>
        <dbReference type="SAM" id="SignalP"/>
    </source>
</evidence>
<evidence type="ECO:0000256" key="2">
    <source>
        <dbReference type="SAM" id="Phobius"/>
    </source>
</evidence>
<dbReference type="AlphaFoldDB" id="A0AAJ0BBG5"/>
<feature type="transmembrane region" description="Helical" evidence="2">
    <location>
        <begin position="674"/>
        <end position="698"/>
    </location>
</feature>
<gene>
    <name evidence="4" type="ORF">QBC47DRAFT_430514</name>
</gene>
<comment type="caution">
    <text evidence="4">The sequence shown here is derived from an EMBL/GenBank/DDBJ whole genome shotgun (WGS) entry which is preliminary data.</text>
</comment>
<feature type="transmembrane region" description="Helical" evidence="2">
    <location>
        <begin position="248"/>
        <end position="275"/>
    </location>
</feature>
<feature type="region of interest" description="Disordered" evidence="1">
    <location>
        <begin position="780"/>
        <end position="826"/>
    </location>
</feature>
<keyword evidence="5" id="KW-1185">Reference proteome</keyword>
<dbReference type="EMBL" id="MU839837">
    <property type="protein sequence ID" value="KAK1753667.1"/>
    <property type="molecule type" value="Genomic_DNA"/>
</dbReference>
<evidence type="ECO:0000313" key="5">
    <source>
        <dbReference type="Proteomes" id="UP001239445"/>
    </source>
</evidence>
<protein>
    <submittedName>
        <fullName evidence="4">Uncharacterized protein</fullName>
    </submittedName>
</protein>
<feature type="region of interest" description="Disordered" evidence="1">
    <location>
        <begin position="532"/>
        <end position="554"/>
    </location>
</feature>
<feature type="signal peptide" evidence="3">
    <location>
        <begin position="1"/>
        <end position="20"/>
    </location>
</feature>
<evidence type="ECO:0000313" key="4">
    <source>
        <dbReference type="EMBL" id="KAK1753667.1"/>
    </source>
</evidence>
<feature type="transmembrane region" description="Helical" evidence="2">
    <location>
        <begin position="435"/>
        <end position="452"/>
    </location>
</feature>
<accession>A0AAJ0BBG5</accession>
<reference evidence="4" key="1">
    <citation type="submission" date="2023-06" db="EMBL/GenBank/DDBJ databases">
        <title>Genome-scale phylogeny and comparative genomics of the fungal order Sordariales.</title>
        <authorList>
            <consortium name="Lawrence Berkeley National Laboratory"/>
            <person name="Hensen N."/>
            <person name="Bonometti L."/>
            <person name="Westerberg I."/>
            <person name="Brannstrom I.O."/>
            <person name="Guillou S."/>
            <person name="Cros-Aarteil S."/>
            <person name="Calhoun S."/>
            <person name="Haridas S."/>
            <person name="Kuo A."/>
            <person name="Mondo S."/>
            <person name="Pangilinan J."/>
            <person name="Riley R."/>
            <person name="Labutti K."/>
            <person name="Andreopoulos B."/>
            <person name="Lipzen A."/>
            <person name="Chen C."/>
            <person name="Yanf M."/>
            <person name="Daum C."/>
            <person name="Ng V."/>
            <person name="Clum A."/>
            <person name="Steindorff A."/>
            <person name="Ohm R."/>
            <person name="Martin F."/>
            <person name="Silar P."/>
            <person name="Natvig D."/>
            <person name="Lalanne C."/>
            <person name="Gautier V."/>
            <person name="Ament-Velasquez S.L."/>
            <person name="Kruys A."/>
            <person name="Hutchinson M.I."/>
            <person name="Powell A.J."/>
            <person name="Barry K."/>
            <person name="Miller A.N."/>
            <person name="Grigoriev I.V."/>
            <person name="Debuchy R."/>
            <person name="Gladieux P."/>
            <person name="Thoren M.H."/>
            <person name="Johannesson H."/>
        </authorList>
    </citation>
    <scope>NUCLEOTIDE SEQUENCE</scope>
    <source>
        <strain evidence="4">PSN4</strain>
    </source>
</reference>
<feature type="transmembrane region" description="Helical" evidence="2">
    <location>
        <begin position="138"/>
        <end position="156"/>
    </location>
</feature>
<feature type="transmembrane region" description="Helical" evidence="2">
    <location>
        <begin position="737"/>
        <end position="759"/>
    </location>
</feature>
<feature type="transmembrane region" description="Helical" evidence="2">
    <location>
        <begin position="598"/>
        <end position="621"/>
    </location>
</feature>
<dbReference type="Proteomes" id="UP001239445">
    <property type="component" value="Unassembled WGS sequence"/>
</dbReference>
<feature type="transmembrane region" description="Helical" evidence="2">
    <location>
        <begin position="393"/>
        <end position="415"/>
    </location>
</feature>
<organism evidence="4 5">
    <name type="scientific">Echria macrotheca</name>
    <dbReference type="NCBI Taxonomy" id="438768"/>
    <lineage>
        <taxon>Eukaryota</taxon>
        <taxon>Fungi</taxon>
        <taxon>Dikarya</taxon>
        <taxon>Ascomycota</taxon>
        <taxon>Pezizomycotina</taxon>
        <taxon>Sordariomycetes</taxon>
        <taxon>Sordariomycetidae</taxon>
        <taxon>Sordariales</taxon>
        <taxon>Schizotheciaceae</taxon>
        <taxon>Echria</taxon>
    </lineage>
</organism>
<feature type="transmembrane region" description="Helical" evidence="2">
    <location>
        <begin position="633"/>
        <end position="653"/>
    </location>
</feature>
<feature type="transmembrane region" description="Helical" evidence="2">
    <location>
        <begin position="222"/>
        <end position="242"/>
    </location>
</feature>
<keyword evidence="2" id="KW-0472">Membrane</keyword>
<keyword evidence="3" id="KW-0732">Signal</keyword>
<proteinExistence type="predicted"/>
<feature type="chain" id="PRO_5042589117" evidence="3">
    <location>
        <begin position="21"/>
        <end position="826"/>
    </location>
</feature>
<evidence type="ECO:0000256" key="1">
    <source>
        <dbReference type="SAM" id="MobiDB-lite"/>
    </source>
</evidence>
<keyword evidence="2" id="KW-0812">Transmembrane</keyword>
<name>A0AAJ0BBG5_9PEZI</name>